<evidence type="ECO:0000256" key="1">
    <source>
        <dbReference type="SAM" id="Coils"/>
    </source>
</evidence>
<feature type="coiled-coil region" evidence="1">
    <location>
        <begin position="119"/>
        <end position="146"/>
    </location>
</feature>
<evidence type="ECO:0000313" key="2">
    <source>
        <dbReference type="EMBL" id="CAI5452695.1"/>
    </source>
</evidence>
<keyword evidence="1" id="KW-0175">Coiled coil</keyword>
<protein>
    <recommendedName>
        <fullName evidence="4">BAR domain-containing protein</fullName>
    </recommendedName>
</protein>
<dbReference type="EMBL" id="CANHGI010000005">
    <property type="protein sequence ID" value="CAI5452695.1"/>
    <property type="molecule type" value="Genomic_DNA"/>
</dbReference>
<dbReference type="OrthoDB" id="5780155at2759"/>
<organism evidence="2 3">
    <name type="scientific">Caenorhabditis angaria</name>
    <dbReference type="NCBI Taxonomy" id="860376"/>
    <lineage>
        <taxon>Eukaryota</taxon>
        <taxon>Metazoa</taxon>
        <taxon>Ecdysozoa</taxon>
        <taxon>Nematoda</taxon>
        <taxon>Chromadorea</taxon>
        <taxon>Rhabditida</taxon>
        <taxon>Rhabditina</taxon>
        <taxon>Rhabditomorpha</taxon>
        <taxon>Rhabditoidea</taxon>
        <taxon>Rhabditidae</taxon>
        <taxon>Peloderinae</taxon>
        <taxon>Caenorhabditis</taxon>
    </lineage>
</organism>
<comment type="caution">
    <text evidence="2">The sequence shown here is derived from an EMBL/GenBank/DDBJ whole genome shotgun (WGS) entry which is preliminary data.</text>
</comment>
<sequence length="206" mass="23202">MLSALSRDRVNKWLKKTPDLDDKVVEMSNEATTYHDQITKLVNAIQKQAKDCGSEKHPFGKAANGIRNYKDGMVTKSLAGKYDKMAEAMDKLMEANAEFGRKISSGCLSKCLSFRDVDCRDVDQQMKQLAKVCKDLESNRKKAEKDQNKNYLVDASLESLKKLTEDSLITLEKFNKASVVLLNATSSEYKKQLEAYNAEAAKIINF</sequence>
<gene>
    <name evidence="2" type="ORF">CAMP_LOCUS15332</name>
</gene>
<evidence type="ECO:0000313" key="3">
    <source>
        <dbReference type="Proteomes" id="UP001152747"/>
    </source>
</evidence>
<dbReference type="SUPFAM" id="SSF103657">
    <property type="entry name" value="BAR/IMD domain-like"/>
    <property type="match status" value="1"/>
</dbReference>
<evidence type="ECO:0008006" key="4">
    <source>
        <dbReference type="Google" id="ProtNLM"/>
    </source>
</evidence>
<keyword evidence="3" id="KW-1185">Reference proteome</keyword>
<proteinExistence type="predicted"/>
<reference evidence="2" key="1">
    <citation type="submission" date="2022-11" db="EMBL/GenBank/DDBJ databases">
        <authorList>
            <person name="Kikuchi T."/>
        </authorList>
    </citation>
    <scope>NUCLEOTIDE SEQUENCE</scope>
    <source>
        <strain evidence="2">PS1010</strain>
    </source>
</reference>
<dbReference type="Gene3D" id="1.20.1270.60">
    <property type="entry name" value="Arfaptin homology (AH) domain/BAR domain"/>
    <property type="match status" value="1"/>
</dbReference>
<accession>A0A9P1N680</accession>
<dbReference type="AlphaFoldDB" id="A0A9P1N680"/>
<name>A0A9P1N680_9PELO</name>
<dbReference type="InterPro" id="IPR027267">
    <property type="entry name" value="AH/BAR_dom_sf"/>
</dbReference>
<dbReference type="Proteomes" id="UP001152747">
    <property type="component" value="Unassembled WGS sequence"/>
</dbReference>